<dbReference type="AlphaFoldDB" id="Q7F2I0"/>
<reference evidence="1" key="1">
    <citation type="journal article" date="2002" name="Nature">
        <title>The genome sequence and structure of rice chromosome 1.</title>
        <authorList>
            <person name="Sasaki T."/>
            <person name="Matsumoto T."/>
            <person name="Yamamoto K."/>
            <person name="Sakata K."/>
            <person name="Baba T."/>
            <person name="Katayose Y."/>
            <person name="Wu J."/>
            <person name="Niimura Y."/>
            <person name="Cheng Z."/>
            <person name="Nagamura Y."/>
            <person name="Antonio B.A."/>
            <person name="Kanamori H."/>
            <person name="Hosokawa S."/>
            <person name="Masukawa M."/>
            <person name="Arikawa K."/>
            <person name="Chiden Y."/>
            <person name="Hayashi M."/>
            <person name="Okamoto M."/>
            <person name="Ando T."/>
            <person name="Aoki H."/>
            <person name="Arita K."/>
            <person name="Hamada M."/>
            <person name="Harada C."/>
            <person name="Hijishita S."/>
            <person name="Honda M."/>
            <person name="Ichikawa Y."/>
            <person name="Idonuma A."/>
            <person name="Iijima M."/>
            <person name="Ikeda M."/>
            <person name="Ikeno M."/>
            <person name="Itoh S."/>
            <person name="Itoh T."/>
            <person name="Itoh Y."/>
            <person name="Itoh Y."/>
            <person name="Iwabuchi A."/>
            <person name="Kamiya K."/>
            <person name="Karasawa W."/>
            <person name="Katagiri S."/>
            <person name="Kikuta A."/>
            <person name="Kobayashi N."/>
            <person name="Kono I."/>
            <person name="Machita K."/>
            <person name="Maehara T."/>
            <person name="Mizuno H."/>
            <person name="Mizubayashi T."/>
            <person name="Mukai Y."/>
            <person name="Nagasaki H."/>
            <person name="Nakashima M."/>
            <person name="Nakama Y."/>
            <person name="Nakamichi Y."/>
            <person name="Nakamura M."/>
            <person name="Namiki N."/>
            <person name="Negishi M."/>
            <person name="Ohta I."/>
            <person name="Ono N."/>
            <person name="Saji S."/>
            <person name="Sakai K."/>
            <person name="Shibata M."/>
            <person name="Shimokawa T."/>
            <person name="Shomura A."/>
            <person name="Song J."/>
            <person name="Takazaki Y."/>
            <person name="Terasawa K."/>
            <person name="Tsuji K."/>
            <person name="Waki K."/>
            <person name="Yamagata H."/>
            <person name="Yamane H."/>
            <person name="Yoshiki S."/>
            <person name="Yoshihara R."/>
            <person name="Yukawa K."/>
            <person name="Zhong H."/>
            <person name="Iwama H."/>
            <person name="Endo T."/>
            <person name="Ito H."/>
            <person name="Hahn J.H."/>
            <person name="Kim H.I."/>
            <person name="Eun M.Y."/>
            <person name="Yano M."/>
            <person name="Jiang J."/>
            <person name="Gojobori T."/>
        </authorList>
    </citation>
    <scope>NUCLEOTIDE SEQUENCE</scope>
</reference>
<evidence type="ECO:0000313" key="1">
    <source>
        <dbReference type="EMBL" id="BAB90390.1"/>
    </source>
</evidence>
<accession>Q7F2I0</accession>
<proteinExistence type="predicted"/>
<protein>
    <submittedName>
        <fullName evidence="1">p0432B10.8 protein</fullName>
    </submittedName>
</protein>
<dbReference type="EMBL" id="AP003570">
    <property type="protein sequence ID" value="BAB90390.1"/>
    <property type="molecule type" value="Genomic_DNA"/>
</dbReference>
<name>Q7F2I0_ORYSJ</name>
<gene>
    <name evidence="1" type="primary">P0432B10.8</name>
</gene>
<sequence>MPRAMYARPGLGSTLMHAYYGEEYRYNQSISAQATLPKTGYTVKQPISDMVYEGKGKTRIATVEDLSPYIYNVGLIGSQNCMQTKQLKLPRAK</sequence>
<organism evidence="1">
    <name type="scientific">Oryza sativa subsp. japonica</name>
    <name type="common">Rice</name>
    <dbReference type="NCBI Taxonomy" id="39947"/>
    <lineage>
        <taxon>Eukaryota</taxon>
        <taxon>Viridiplantae</taxon>
        <taxon>Streptophyta</taxon>
        <taxon>Embryophyta</taxon>
        <taxon>Tracheophyta</taxon>
        <taxon>Spermatophyta</taxon>
        <taxon>Magnoliopsida</taxon>
        <taxon>Liliopsida</taxon>
        <taxon>Poales</taxon>
        <taxon>Poaceae</taxon>
        <taxon>BOP clade</taxon>
        <taxon>Oryzoideae</taxon>
        <taxon>Oryzeae</taxon>
        <taxon>Oryzinae</taxon>
        <taxon>Oryza</taxon>
        <taxon>Oryza sativa</taxon>
    </lineage>
</organism>